<accession>A0A437QJZ2</accession>
<evidence type="ECO:0000256" key="2">
    <source>
        <dbReference type="ARBA" id="ARBA00010735"/>
    </source>
</evidence>
<feature type="transmembrane region" description="Helical" evidence="8">
    <location>
        <begin position="204"/>
        <end position="221"/>
    </location>
</feature>
<keyword evidence="3" id="KW-0813">Transport</keyword>
<dbReference type="PANTHER" id="PTHR34979:SF1">
    <property type="entry name" value="INNER MEMBRANE PROTEIN YGAZ"/>
    <property type="match status" value="1"/>
</dbReference>
<evidence type="ECO:0000256" key="5">
    <source>
        <dbReference type="ARBA" id="ARBA00022692"/>
    </source>
</evidence>
<keyword evidence="4" id="KW-1003">Cell membrane</keyword>
<comment type="subcellular location">
    <subcellularLocation>
        <location evidence="1">Cell membrane</location>
        <topology evidence="1">Multi-pass membrane protein</topology>
    </subcellularLocation>
</comment>
<feature type="transmembrane region" description="Helical" evidence="8">
    <location>
        <begin position="84"/>
        <end position="108"/>
    </location>
</feature>
<keyword evidence="6 8" id="KW-1133">Transmembrane helix</keyword>
<dbReference type="Proteomes" id="UP000287447">
    <property type="component" value="Unassembled WGS sequence"/>
</dbReference>
<evidence type="ECO:0000256" key="6">
    <source>
        <dbReference type="ARBA" id="ARBA00022989"/>
    </source>
</evidence>
<dbReference type="InterPro" id="IPR011606">
    <property type="entry name" value="Brnchd-chn_aa_trnsp_permease"/>
</dbReference>
<evidence type="ECO:0000256" key="3">
    <source>
        <dbReference type="ARBA" id="ARBA00022448"/>
    </source>
</evidence>
<dbReference type="OrthoDB" id="9803444at2"/>
<feature type="transmembrane region" description="Helical" evidence="8">
    <location>
        <begin position="146"/>
        <end position="168"/>
    </location>
</feature>
<comment type="similarity">
    <text evidence="2">Belongs to the AzlC family.</text>
</comment>
<dbReference type="RefSeq" id="WP_127767023.1">
    <property type="nucleotide sequence ID" value="NZ_SADE01000003.1"/>
</dbReference>
<organism evidence="9 10">
    <name type="scientific">Hwanghaeella grinnelliae</name>
    <dbReference type="NCBI Taxonomy" id="2500179"/>
    <lineage>
        <taxon>Bacteria</taxon>
        <taxon>Pseudomonadati</taxon>
        <taxon>Pseudomonadota</taxon>
        <taxon>Alphaproteobacteria</taxon>
        <taxon>Rhodospirillales</taxon>
        <taxon>Rhodospirillaceae</taxon>
        <taxon>Hwanghaeella</taxon>
    </lineage>
</organism>
<proteinExistence type="inferred from homology"/>
<feature type="transmembrane region" description="Helical" evidence="8">
    <location>
        <begin position="30"/>
        <end position="47"/>
    </location>
</feature>
<name>A0A437QJZ2_9PROT</name>
<keyword evidence="5 8" id="KW-0812">Transmembrane</keyword>
<evidence type="ECO:0000256" key="1">
    <source>
        <dbReference type="ARBA" id="ARBA00004651"/>
    </source>
</evidence>
<comment type="caution">
    <text evidence="9">The sequence shown here is derived from an EMBL/GenBank/DDBJ whole genome shotgun (WGS) entry which is preliminary data.</text>
</comment>
<reference evidence="10" key="1">
    <citation type="submission" date="2019-01" db="EMBL/GenBank/DDBJ databases">
        <title>Gri0909 isolated from a small marine red alga.</title>
        <authorList>
            <person name="Kim J."/>
            <person name="Jeong S.E."/>
            <person name="Jeon C.O."/>
        </authorList>
    </citation>
    <scope>NUCLEOTIDE SEQUENCE [LARGE SCALE GENOMIC DNA]</scope>
    <source>
        <strain evidence="10">Gri0909</strain>
    </source>
</reference>
<evidence type="ECO:0000256" key="4">
    <source>
        <dbReference type="ARBA" id="ARBA00022475"/>
    </source>
</evidence>
<dbReference type="Pfam" id="PF03591">
    <property type="entry name" value="AzlC"/>
    <property type="match status" value="1"/>
</dbReference>
<dbReference type="GO" id="GO:0005886">
    <property type="term" value="C:plasma membrane"/>
    <property type="evidence" value="ECO:0007669"/>
    <property type="project" value="UniProtKB-SubCell"/>
</dbReference>
<dbReference type="GO" id="GO:1903785">
    <property type="term" value="P:L-valine transmembrane transport"/>
    <property type="evidence" value="ECO:0007669"/>
    <property type="project" value="TreeGrafter"/>
</dbReference>
<dbReference type="AlphaFoldDB" id="A0A437QJZ2"/>
<dbReference type="PANTHER" id="PTHR34979">
    <property type="entry name" value="INNER MEMBRANE PROTEIN YGAZ"/>
    <property type="match status" value="1"/>
</dbReference>
<gene>
    <name evidence="9" type="ORF">EOI86_18465</name>
</gene>
<evidence type="ECO:0000256" key="7">
    <source>
        <dbReference type="ARBA" id="ARBA00023136"/>
    </source>
</evidence>
<sequence length="247" mass="25882">MVKNDTPRTSPSDDTIRLTLNGVWRGGRDMFAVALFSIPFGIAFGTAATEAGVPPLEAILMSVFTFSGVAQFAALEFWETPVAWGMLAFVVLAASARMVVMGAVLAPWMNALPAGRRFLTLAWMSDPNFAKSQPDWRAGERDAGTLLGAGLALWSLWVVGTVIGVLGGNVIGDVSAYGFDVVMVCFFTALVVGEAGRLAKTTGYKAFVPIAVAALVAVVTLPLLPSGWNIIAAALAGGVATVMRRDA</sequence>
<evidence type="ECO:0000313" key="10">
    <source>
        <dbReference type="Proteomes" id="UP000287447"/>
    </source>
</evidence>
<dbReference type="EMBL" id="SADE01000003">
    <property type="protein sequence ID" value="RVU34829.1"/>
    <property type="molecule type" value="Genomic_DNA"/>
</dbReference>
<evidence type="ECO:0000313" key="9">
    <source>
        <dbReference type="EMBL" id="RVU34829.1"/>
    </source>
</evidence>
<keyword evidence="7 8" id="KW-0472">Membrane</keyword>
<feature type="transmembrane region" description="Helical" evidence="8">
    <location>
        <begin position="59"/>
        <end position="78"/>
    </location>
</feature>
<protein>
    <submittedName>
        <fullName evidence="9">Branched-chain amino acid ABC transporter permease</fullName>
    </submittedName>
</protein>
<feature type="transmembrane region" description="Helical" evidence="8">
    <location>
        <begin position="174"/>
        <end position="192"/>
    </location>
</feature>
<keyword evidence="10" id="KW-1185">Reference proteome</keyword>
<evidence type="ECO:0000256" key="8">
    <source>
        <dbReference type="SAM" id="Phobius"/>
    </source>
</evidence>